<evidence type="ECO:0000256" key="4">
    <source>
        <dbReference type="ARBA" id="ARBA00022475"/>
    </source>
</evidence>
<evidence type="ECO:0000256" key="7">
    <source>
        <dbReference type="ARBA" id="ARBA00023136"/>
    </source>
</evidence>
<evidence type="ECO:0000256" key="5">
    <source>
        <dbReference type="ARBA" id="ARBA00022692"/>
    </source>
</evidence>
<proteinExistence type="inferred from homology"/>
<sequence length="324" mass="36436">MIVDCAIYRSGVREDVTGDFSDALDAARDDSGAFMWVGLHEPTEQTFQHVNEELKLHPLAVEEALSGEHLRPRLERHGDTTFVVLKTVRFDERTSDIEVGNIMVFVADRFVVTVRQGDSTPLAETRRRLEANPPLLSAGPTAVLYGVCDEVVDRYGAVAHHVEAAIMSLEKQIFATTQSDVTEKIYELKREVLEFRAAEDPLIPILQEFAKGRVAGCEHTVEYFRDALEGLLRVDQEVDAHNELLTSVLTAHLALLSKQENQDQRRISAWGAIIMIPTMVAGIYGMNFDHMPELHWTAGYPAVLTLIASICLFLYWRFKKGGWL</sequence>
<dbReference type="PANTHER" id="PTHR46494:SF1">
    <property type="entry name" value="CORA FAMILY METAL ION TRANSPORTER (EUROFUNG)"/>
    <property type="match status" value="1"/>
</dbReference>
<evidence type="ECO:0000256" key="3">
    <source>
        <dbReference type="ARBA" id="ARBA00022448"/>
    </source>
</evidence>
<organism evidence="9 10">
    <name type="scientific">Actinomadura alba</name>
    <dbReference type="NCBI Taxonomy" id="406431"/>
    <lineage>
        <taxon>Bacteria</taxon>
        <taxon>Bacillati</taxon>
        <taxon>Actinomycetota</taxon>
        <taxon>Actinomycetes</taxon>
        <taxon>Streptosporangiales</taxon>
        <taxon>Thermomonosporaceae</taxon>
        <taxon>Actinomadura</taxon>
    </lineage>
</organism>
<dbReference type="Proteomes" id="UP000805614">
    <property type="component" value="Unassembled WGS sequence"/>
</dbReference>
<dbReference type="Gene3D" id="3.30.460.20">
    <property type="entry name" value="CorA soluble domain-like"/>
    <property type="match status" value="1"/>
</dbReference>
<dbReference type="SUPFAM" id="SSF144083">
    <property type="entry name" value="Magnesium transport protein CorA, transmembrane region"/>
    <property type="match status" value="1"/>
</dbReference>
<dbReference type="Pfam" id="PF01544">
    <property type="entry name" value="CorA"/>
    <property type="match status" value="1"/>
</dbReference>
<name>A0ABR7LT22_9ACTN</name>
<gene>
    <name evidence="9" type="ORF">HKK74_19285</name>
</gene>
<dbReference type="RefSeq" id="WP_187244639.1">
    <property type="nucleotide sequence ID" value="NZ_BAAAOK010000010.1"/>
</dbReference>
<keyword evidence="5 8" id="KW-0812">Transmembrane</keyword>
<keyword evidence="10" id="KW-1185">Reference proteome</keyword>
<evidence type="ECO:0000313" key="9">
    <source>
        <dbReference type="EMBL" id="MBC6467620.1"/>
    </source>
</evidence>
<feature type="transmembrane region" description="Helical" evidence="8">
    <location>
        <begin position="298"/>
        <end position="318"/>
    </location>
</feature>
<keyword evidence="6 8" id="KW-1133">Transmembrane helix</keyword>
<dbReference type="SUPFAM" id="SSF143865">
    <property type="entry name" value="CorA soluble domain-like"/>
    <property type="match status" value="1"/>
</dbReference>
<protein>
    <submittedName>
        <fullName evidence="9">Magnesium and cobalt transport protein CorA</fullName>
    </submittedName>
</protein>
<comment type="caution">
    <text evidence="9">The sequence shown here is derived from an EMBL/GenBank/DDBJ whole genome shotgun (WGS) entry which is preliminary data.</text>
</comment>
<dbReference type="EMBL" id="JABVEC010000014">
    <property type="protein sequence ID" value="MBC6467620.1"/>
    <property type="molecule type" value="Genomic_DNA"/>
</dbReference>
<evidence type="ECO:0000313" key="10">
    <source>
        <dbReference type="Proteomes" id="UP000805614"/>
    </source>
</evidence>
<dbReference type="PANTHER" id="PTHR46494">
    <property type="entry name" value="CORA FAMILY METAL ION TRANSPORTER (EUROFUNG)"/>
    <property type="match status" value="1"/>
</dbReference>
<evidence type="ECO:0000256" key="2">
    <source>
        <dbReference type="ARBA" id="ARBA00009765"/>
    </source>
</evidence>
<dbReference type="InterPro" id="IPR002523">
    <property type="entry name" value="MgTranspt_CorA/ZnTranspt_ZntB"/>
</dbReference>
<dbReference type="Gene3D" id="1.20.58.340">
    <property type="entry name" value="Magnesium transport protein CorA, transmembrane region"/>
    <property type="match status" value="2"/>
</dbReference>
<dbReference type="InterPro" id="IPR045861">
    <property type="entry name" value="CorA_cytoplasmic_dom"/>
</dbReference>
<comment type="subcellular location">
    <subcellularLocation>
        <location evidence="1">Cell membrane</location>
        <topology evidence="1">Multi-pass membrane protein</topology>
    </subcellularLocation>
</comment>
<keyword evidence="4" id="KW-1003">Cell membrane</keyword>
<accession>A0ABR7LT22</accession>
<comment type="similarity">
    <text evidence="2">Belongs to the CorA metal ion transporter (MIT) (TC 1.A.35) family.</text>
</comment>
<keyword evidence="7 8" id="KW-0472">Membrane</keyword>
<evidence type="ECO:0000256" key="6">
    <source>
        <dbReference type="ARBA" id="ARBA00022989"/>
    </source>
</evidence>
<keyword evidence="3" id="KW-0813">Transport</keyword>
<evidence type="ECO:0000256" key="1">
    <source>
        <dbReference type="ARBA" id="ARBA00004651"/>
    </source>
</evidence>
<dbReference type="CDD" id="cd12830">
    <property type="entry name" value="MtCorA-like"/>
    <property type="match status" value="1"/>
</dbReference>
<evidence type="ECO:0000256" key="8">
    <source>
        <dbReference type="SAM" id="Phobius"/>
    </source>
</evidence>
<feature type="transmembrane region" description="Helical" evidence="8">
    <location>
        <begin position="267"/>
        <end position="286"/>
    </location>
</feature>
<dbReference type="InterPro" id="IPR045863">
    <property type="entry name" value="CorA_TM1_TM2"/>
</dbReference>
<reference evidence="9 10" key="1">
    <citation type="submission" date="2020-06" db="EMBL/GenBank/DDBJ databases">
        <title>Actinomadura xiongansis sp. nov., isolated from soil of Baiyangdian.</title>
        <authorList>
            <person name="Zhang X."/>
        </authorList>
    </citation>
    <scope>NUCLEOTIDE SEQUENCE [LARGE SCALE GENOMIC DNA]</scope>
    <source>
        <strain evidence="9 10">HBUM206468</strain>
    </source>
</reference>